<dbReference type="GO" id="GO:0008270">
    <property type="term" value="F:zinc ion binding"/>
    <property type="evidence" value="ECO:0007669"/>
    <property type="project" value="InterPro"/>
</dbReference>
<evidence type="ECO:0000313" key="9">
    <source>
        <dbReference type="Proteomes" id="UP001345827"/>
    </source>
</evidence>
<dbReference type="GO" id="GO:0003677">
    <property type="term" value="F:DNA binding"/>
    <property type="evidence" value="ECO:0007669"/>
    <property type="project" value="InterPro"/>
</dbReference>
<feature type="compositionally biased region" description="Polar residues" evidence="6">
    <location>
        <begin position="99"/>
        <end position="109"/>
    </location>
</feature>
<comment type="caution">
    <text evidence="8">The sequence shown here is derived from an EMBL/GenBank/DDBJ whole genome shotgun (WGS) entry which is preliminary data.</text>
</comment>
<keyword evidence="5" id="KW-0539">Nucleus</keyword>
<keyword evidence="1" id="KW-0479">Metal-binding</keyword>
<evidence type="ECO:0000256" key="3">
    <source>
        <dbReference type="ARBA" id="ARBA00023015"/>
    </source>
</evidence>
<evidence type="ECO:0000256" key="2">
    <source>
        <dbReference type="ARBA" id="ARBA00022833"/>
    </source>
</evidence>
<dbReference type="InterPro" id="IPR007219">
    <property type="entry name" value="XnlR_reg_dom"/>
</dbReference>
<reference evidence="8 9" key="1">
    <citation type="submission" date="2023-06" db="EMBL/GenBank/DDBJ databases">
        <title>Black Yeasts Isolated from many extreme environments.</title>
        <authorList>
            <person name="Coleine C."/>
            <person name="Stajich J.E."/>
            <person name="Selbmann L."/>
        </authorList>
    </citation>
    <scope>NUCLEOTIDE SEQUENCE [LARGE SCALE GENOMIC DNA]</scope>
    <source>
        <strain evidence="8 9">CCFEE 5887</strain>
    </source>
</reference>
<evidence type="ECO:0000256" key="6">
    <source>
        <dbReference type="SAM" id="MobiDB-lite"/>
    </source>
</evidence>
<proteinExistence type="predicted"/>
<dbReference type="CDD" id="cd12148">
    <property type="entry name" value="fungal_TF_MHR"/>
    <property type="match status" value="1"/>
</dbReference>
<keyword evidence="2" id="KW-0862">Zinc</keyword>
<evidence type="ECO:0000256" key="5">
    <source>
        <dbReference type="ARBA" id="ARBA00023242"/>
    </source>
</evidence>
<feature type="region of interest" description="Disordered" evidence="6">
    <location>
        <begin position="807"/>
        <end position="909"/>
    </location>
</feature>
<dbReference type="PANTHER" id="PTHR47660">
    <property type="entry name" value="TRANSCRIPTION FACTOR WITH C2H2 AND ZN(2)-CYS(6) DNA BINDING DOMAIN (EUROFUNG)-RELATED-RELATED"/>
    <property type="match status" value="1"/>
</dbReference>
<protein>
    <recommendedName>
        <fullName evidence="7">Xylanolytic transcriptional activator regulatory domain-containing protein</fullName>
    </recommendedName>
</protein>
<feature type="domain" description="Xylanolytic transcriptional activator regulatory" evidence="7">
    <location>
        <begin position="369"/>
        <end position="589"/>
    </location>
</feature>
<evidence type="ECO:0000259" key="7">
    <source>
        <dbReference type="Pfam" id="PF04082"/>
    </source>
</evidence>
<evidence type="ECO:0000256" key="4">
    <source>
        <dbReference type="ARBA" id="ARBA00023163"/>
    </source>
</evidence>
<dbReference type="EMBL" id="JAXLQG010000010">
    <property type="protein sequence ID" value="KAK5535292.1"/>
    <property type="molecule type" value="Genomic_DNA"/>
</dbReference>
<accession>A0AAV9Q5V0</accession>
<keyword evidence="9" id="KW-1185">Reference proteome</keyword>
<sequence>MPRKIVVQYIASQMALFVHVKVVHQRGHDALEDYHVADADCVYPNKRRKGSTSNGLVGNDIDGDGPQQQLLGHFSELVFAANAPTQVCSENQMTRKKSPTSVTTLSSTITDQPYGHGDFTSAYDPTQTSSSHPNQLALGVDGLNSANVQIMQQDQFVNAPLTAPFNSDFVGGPSTYDYNAFDEPLNWIPPSLIPSPYDAELEQDFSFILPPLSATPNLGPDYNMAISLDSATQIYQVPTDIPQDMSENPGFSASMIGVEESPASSASDGINVAISVNTVSTSESKRKKRKSSFAPDLFNTPRRQRTTYAFPHSSDPLNAIPPTDSREYCSPVTYEAILDLFRKLCLDQASQRSFERPDFPNMSSFNACISLYFGNFHSNYPLVHRASFGHQTHWIVMLAVAAIGSTFTKAQYALDVREAFQEFLRRAIQQYADGVLDVALDIPLAQARLLNLVGLVQSERDQLRYSAPRYHADLSRWCLESGVLQLLESDGFSDSMLAGVDSGSPYQAWQEWIRAETLLRIGYLTWMLDCCLGYMANARPLCNMDDARTPLPCVESAWEASSAETWTDVMRRIPKTPSLCVALETLYKNKKVDPNYSELSQTLLIHALYIRTWEVGTHIKQPLSEWVPTGKARGFLNTPSKDNFWLPLYPLYANWRNSACDCLDVLHWQASSVVAHASGVEHGVMLHLHLARIILLTPFQEIQDLLFSLIGKVGNSSKASFYVHDGSYQPRNSAKLPQIRKITWRWLREDQHKARLAMVHAGSVFWYVRRYSANSFYEPIAVYLAALVLWTYGSYKSSALERDAAAGIQKPEGGPSGPDAGAAIQPSRMERKGRPVKFMNNVANRNGSDTQPTSSPPARQLSDAETVSTSQPNKAGAPSASSPLRSSASDSEETSSSDEQPEFIHLDRPCDDEMIQHFVRNGESMSGFMTGVGNICETPQKVLLEGAKLLRTRLACWGVSREYYDILTKLAELRKAG</sequence>
<feature type="region of interest" description="Disordered" evidence="6">
    <location>
        <begin position="45"/>
        <end position="64"/>
    </location>
</feature>
<keyword evidence="3" id="KW-0805">Transcription regulation</keyword>
<dbReference type="GO" id="GO:0006351">
    <property type="term" value="P:DNA-templated transcription"/>
    <property type="evidence" value="ECO:0007669"/>
    <property type="project" value="InterPro"/>
</dbReference>
<gene>
    <name evidence="8" type="ORF">LTR25_006300</name>
</gene>
<dbReference type="Proteomes" id="UP001345827">
    <property type="component" value="Unassembled WGS sequence"/>
</dbReference>
<evidence type="ECO:0000313" key="8">
    <source>
        <dbReference type="EMBL" id="KAK5535292.1"/>
    </source>
</evidence>
<keyword evidence="4" id="KW-0804">Transcription</keyword>
<feature type="region of interest" description="Disordered" evidence="6">
    <location>
        <begin position="90"/>
        <end position="109"/>
    </location>
</feature>
<dbReference type="Pfam" id="PF04082">
    <property type="entry name" value="Fungal_trans"/>
    <property type="match status" value="1"/>
</dbReference>
<evidence type="ECO:0000256" key="1">
    <source>
        <dbReference type="ARBA" id="ARBA00022723"/>
    </source>
</evidence>
<dbReference type="AlphaFoldDB" id="A0AAV9Q5V0"/>
<feature type="compositionally biased region" description="Acidic residues" evidence="6">
    <location>
        <begin position="890"/>
        <end position="901"/>
    </location>
</feature>
<dbReference type="PANTHER" id="PTHR47660:SF7">
    <property type="entry name" value="TRANSCRIPTION FACTOR WITH C2H2 AND ZN(2)-CYS(6) DNA BINDING DOMAIN (EUROFUNG)"/>
    <property type="match status" value="1"/>
</dbReference>
<name>A0AAV9Q5V0_9PEZI</name>
<feature type="compositionally biased region" description="Polar residues" evidence="6">
    <location>
        <begin position="841"/>
        <end position="873"/>
    </location>
</feature>
<organism evidence="8 9">
    <name type="scientific">Vermiconidia calcicola</name>
    <dbReference type="NCBI Taxonomy" id="1690605"/>
    <lineage>
        <taxon>Eukaryota</taxon>
        <taxon>Fungi</taxon>
        <taxon>Dikarya</taxon>
        <taxon>Ascomycota</taxon>
        <taxon>Pezizomycotina</taxon>
        <taxon>Dothideomycetes</taxon>
        <taxon>Dothideomycetidae</taxon>
        <taxon>Mycosphaerellales</taxon>
        <taxon>Extremaceae</taxon>
        <taxon>Vermiconidia</taxon>
    </lineage>
</organism>
<feature type="compositionally biased region" description="Low complexity" evidence="6">
    <location>
        <begin position="875"/>
        <end position="889"/>
    </location>
</feature>